<dbReference type="AlphaFoldDB" id="A0A9N9MVP0"/>
<dbReference type="Pfam" id="PF03803">
    <property type="entry name" value="Scramblase"/>
    <property type="match status" value="1"/>
</dbReference>
<feature type="region of interest" description="Disordered" evidence="3">
    <location>
        <begin position="1"/>
        <end position="44"/>
    </location>
</feature>
<dbReference type="OrthoDB" id="191150at2759"/>
<evidence type="ECO:0000256" key="1">
    <source>
        <dbReference type="ARBA" id="ARBA00005350"/>
    </source>
</evidence>
<proteinExistence type="inferred from homology"/>
<dbReference type="InterPro" id="IPR005552">
    <property type="entry name" value="Scramblase"/>
</dbReference>
<evidence type="ECO:0000256" key="2">
    <source>
        <dbReference type="RuleBase" id="RU363116"/>
    </source>
</evidence>
<keyword evidence="2" id="KW-0106">Calcium</keyword>
<comment type="cofactor">
    <cofactor evidence="2">
        <name>Ca(2+)</name>
        <dbReference type="ChEBI" id="CHEBI:29108"/>
    </cofactor>
</comment>
<keyword evidence="2" id="KW-0449">Lipoprotein</keyword>
<dbReference type="InterPro" id="IPR025659">
    <property type="entry name" value="Tubby-like_C"/>
</dbReference>
<dbReference type="SUPFAM" id="SSF54518">
    <property type="entry name" value="Tubby C-terminal domain-like"/>
    <property type="match status" value="1"/>
</dbReference>
<comment type="similarity">
    <text evidence="1 2">Belongs to the phospholipid scramblase family.</text>
</comment>
<organism evidence="4 5">
    <name type="scientific">Ceutorhynchus assimilis</name>
    <name type="common">cabbage seed weevil</name>
    <dbReference type="NCBI Taxonomy" id="467358"/>
    <lineage>
        <taxon>Eukaryota</taxon>
        <taxon>Metazoa</taxon>
        <taxon>Ecdysozoa</taxon>
        <taxon>Arthropoda</taxon>
        <taxon>Hexapoda</taxon>
        <taxon>Insecta</taxon>
        <taxon>Pterygota</taxon>
        <taxon>Neoptera</taxon>
        <taxon>Endopterygota</taxon>
        <taxon>Coleoptera</taxon>
        <taxon>Polyphaga</taxon>
        <taxon>Cucujiformia</taxon>
        <taxon>Curculionidae</taxon>
        <taxon>Ceutorhynchinae</taxon>
        <taxon>Ceutorhynchus</taxon>
    </lineage>
</organism>
<name>A0A9N9MVP0_9CUCU</name>
<feature type="compositionally biased region" description="Polar residues" evidence="3">
    <location>
        <begin position="1"/>
        <end position="13"/>
    </location>
</feature>
<accession>A0A9N9MVP0</accession>
<evidence type="ECO:0000256" key="3">
    <source>
        <dbReference type="SAM" id="MobiDB-lite"/>
    </source>
</evidence>
<evidence type="ECO:0000313" key="5">
    <source>
        <dbReference type="Proteomes" id="UP001152799"/>
    </source>
</evidence>
<comment type="function">
    <text evidence="2">May mediate accelerated ATP-independent bidirectional transbilayer migration of phospholipids upon binding calcium ions that results in a loss of phospholipid asymmetry in the plasma membrane.</text>
</comment>
<dbReference type="EMBL" id="OU892280">
    <property type="protein sequence ID" value="CAG9768107.1"/>
    <property type="molecule type" value="Genomic_DNA"/>
</dbReference>
<dbReference type="PANTHER" id="PTHR23248">
    <property type="entry name" value="PHOSPHOLIPID SCRAMBLASE-RELATED"/>
    <property type="match status" value="1"/>
</dbReference>
<protein>
    <recommendedName>
        <fullName evidence="2">Phospholipid scramblase</fullName>
    </recommendedName>
</protein>
<dbReference type="GO" id="GO:0017128">
    <property type="term" value="F:phospholipid scramblase activity"/>
    <property type="evidence" value="ECO:0007669"/>
    <property type="project" value="InterPro"/>
</dbReference>
<dbReference type="PANTHER" id="PTHR23248:SF9">
    <property type="entry name" value="PHOSPHOLIPID SCRAMBLASE"/>
    <property type="match status" value="1"/>
</dbReference>
<gene>
    <name evidence="4" type="ORF">CEUTPL_LOCUS8655</name>
</gene>
<dbReference type="GO" id="GO:0005886">
    <property type="term" value="C:plasma membrane"/>
    <property type="evidence" value="ECO:0007669"/>
    <property type="project" value="TreeGrafter"/>
</dbReference>
<dbReference type="Proteomes" id="UP001152799">
    <property type="component" value="Chromosome 4"/>
</dbReference>
<keyword evidence="2" id="KW-0564">Palmitate</keyword>
<reference evidence="4" key="1">
    <citation type="submission" date="2022-01" db="EMBL/GenBank/DDBJ databases">
        <authorList>
            <person name="King R."/>
        </authorList>
    </citation>
    <scope>NUCLEOTIDE SEQUENCE</scope>
</reference>
<sequence length="282" mass="32485">MKKNYPTSAQRTNPSDEHDETASPSNPRPPIVHQPTRRPIQNLNPRTYRDFDFGWMPLPKNIQNCPAGLEYLATIDQLLVRQELEFLEIVTGIETENRYTIKNATGQKIYYAQEESNICNRLCCYNNREFNMHIFDQFGYAVIRLYRPWLCCLQSLAVFSPPNNFIGAIEQKCPTCIPIFEVKDVTGITVLRIEGPCCTSSCFNDVDFKIVTGDGRQQIGVITKQWSGLARELFTDADYFGIRFPMDLDVAMKVVMLGACFLIDFMYFENERPTPVYPYAYT</sequence>
<keyword evidence="5" id="KW-1185">Reference proteome</keyword>
<evidence type="ECO:0000313" key="4">
    <source>
        <dbReference type="EMBL" id="CAG9768107.1"/>
    </source>
</evidence>